<dbReference type="PROSITE" id="PS00101">
    <property type="entry name" value="HEXAPEP_TRANSFERASES"/>
    <property type="match status" value="1"/>
</dbReference>
<dbReference type="PANTHER" id="PTHR23416">
    <property type="entry name" value="SIALIC ACID SYNTHASE-RELATED"/>
    <property type="match status" value="1"/>
</dbReference>
<evidence type="ECO:0000256" key="2">
    <source>
        <dbReference type="ARBA" id="ARBA00022679"/>
    </source>
</evidence>
<keyword evidence="6" id="KW-1185">Reference proteome</keyword>
<dbReference type="SUPFAM" id="SSF51161">
    <property type="entry name" value="Trimeric LpxA-like enzymes"/>
    <property type="match status" value="1"/>
</dbReference>
<keyword evidence="4" id="KW-0012">Acyltransferase</keyword>
<comment type="similarity">
    <text evidence="1">Belongs to the transferase hexapeptide repeat family.</text>
</comment>
<dbReference type="Pfam" id="PF00132">
    <property type="entry name" value="Hexapep"/>
    <property type="match status" value="1"/>
</dbReference>
<dbReference type="InterPro" id="IPR011004">
    <property type="entry name" value="Trimer_LpxA-like_sf"/>
</dbReference>
<organism evidence="5 6">
    <name type="scientific">Prosthecobacter fusiformis</name>
    <dbReference type="NCBI Taxonomy" id="48464"/>
    <lineage>
        <taxon>Bacteria</taxon>
        <taxon>Pseudomonadati</taxon>
        <taxon>Verrucomicrobiota</taxon>
        <taxon>Verrucomicrobiia</taxon>
        <taxon>Verrucomicrobiales</taxon>
        <taxon>Verrucomicrobiaceae</taxon>
        <taxon>Prosthecobacter</taxon>
    </lineage>
</organism>
<dbReference type="RefSeq" id="WP_133795564.1">
    <property type="nucleotide sequence ID" value="NZ_SOCA01000003.1"/>
</dbReference>
<proteinExistence type="inferred from homology"/>
<dbReference type="GO" id="GO:0008374">
    <property type="term" value="F:O-acyltransferase activity"/>
    <property type="evidence" value="ECO:0007669"/>
    <property type="project" value="TreeGrafter"/>
</dbReference>
<dbReference type="CDD" id="cd04647">
    <property type="entry name" value="LbH_MAT_like"/>
    <property type="match status" value="1"/>
</dbReference>
<evidence type="ECO:0000256" key="3">
    <source>
        <dbReference type="ARBA" id="ARBA00022737"/>
    </source>
</evidence>
<keyword evidence="3" id="KW-0677">Repeat</keyword>
<evidence type="ECO:0000313" key="6">
    <source>
        <dbReference type="Proteomes" id="UP000295662"/>
    </source>
</evidence>
<name>A0A4R7S1V7_9BACT</name>
<dbReference type="InterPro" id="IPR018357">
    <property type="entry name" value="Hexapep_transf_CS"/>
</dbReference>
<dbReference type="AlphaFoldDB" id="A0A4R7S1V7"/>
<gene>
    <name evidence="5" type="ORF">EI77_02532</name>
</gene>
<dbReference type="Proteomes" id="UP000295662">
    <property type="component" value="Unassembled WGS sequence"/>
</dbReference>
<reference evidence="5 6" key="1">
    <citation type="submission" date="2019-03" db="EMBL/GenBank/DDBJ databases">
        <title>Genomic Encyclopedia of Archaeal and Bacterial Type Strains, Phase II (KMG-II): from individual species to whole genera.</title>
        <authorList>
            <person name="Goeker M."/>
        </authorList>
    </citation>
    <scope>NUCLEOTIDE SEQUENCE [LARGE SCALE GENOMIC DNA]</scope>
    <source>
        <strain evidence="5 6">ATCC 25309</strain>
    </source>
</reference>
<accession>A0A4R7S1V7</accession>
<protein>
    <submittedName>
        <fullName evidence="5">Maltose O-acetyltransferase</fullName>
    </submittedName>
</protein>
<sequence>MTKRLLAGTILAYIYNDWIGKMPSRIVRHAFLNKYLGKMGSETGVQMDCRFLNGRKVYIGDRNVINFGCLLDGRKYEIHTGKDVSIGPEATILTLGHEPQSSTFEDKGGDVIIGDRVWIAYRAIILPGVTIGDGAVIAAGAVVTRDVEAYTIVAGSPAKKVGNRNRDLEYQLSYAPWLQ</sequence>
<dbReference type="InterPro" id="IPR051159">
    <property type="entry name" value="Hexapeptide_acetyltransf"/>
</dbReference>
<comment type="caution">
    <text evidence="5">The sequence shown here is derived from an EMBL/GenBank/DDBJ whole genome shotgun (WGS) entry which is preliminary data.</text>
</comment>
<dbReference type="PANTHER" id="PTHR23416:SF23">
    <property type="entry name" value="ACETYLTRANSFERASE C18B11.09C-RELATED"/>
    <property type="match status" value="1"/>
</dbReference>
<evidence type="ECO:0000256" key="1">
    <source>
        <dbReference type="ARBA" id="ARBA00007274"/>
    </source>
</evidence>
<evidence type="ECO:0000256" key="4">
    <source>
        <dbReference type="ARBA" id="ARBA00023315"/>
    </source>
</evidence>
<keyword evidence="2 5" id="KW-0808">Transferase</keyword>
<dbReference type="EMBL" id="SOCA01000003">
    <property type="protein sequence ID" value="TDU71408.1"/>
    <property type="molecule type" value="Genomic_DNA"/>
</dbReference>
<dbReference type="Gene3D" id="2.160.10.10">
    <property type="entry name" value="Hexapeptide repeat proteins"/>
    <property type="match status" value="1"/>
</dbReference>
<dbReference type="InterPro" id="IPR001451">
    <property type="entry name" value="Hexapep"/>
</dbReference>
<dbReference type="GO" id="GO:0005829">
    <property type="term" value="C:cytosol"/>
    <property type="evidence" value="ECO:0007669"/>
    <property type="project" value="TreeGrafter"/>
</dbReference>
<evidence type="ECO:0000313" key="5">
    <source>
        <dbReference type="EMBL" id="TDU71408.1"/>
    </source>
</evidence>
<dbReference type="OrthoDB" id="9801697at2"/>